<gene>
    <name evidence="2" type="ORF">PECUL_23A045274</name>
</gene>
<dbReference type="AlphaFoldDB" id="A0AAD1W5H0"/>
<evidence type="ECO:0000313" key="3">
    <source>
        <dbReference type="Proteomes" id="UP001295444"/>
    </source>
</evidence>
<evidence type="ECO:0000256" key="1">
    <source>
        <dbReference type="SAM" id="MobiDB-lite"/>
    </source>
</evidence>
<proteinExistence type="predicted"/>
<dbReference type="EMBL" id="OW240915">
    <property type="protein sequence ID" value="CAH2284809.1"/>
    <property type="molecule type" value="Genomic_DNA"/>
</dbReference>
<keyword evidence="3" id="KW-1185">Reference proteome</keyword>
<sequence length="168" mass="18715">MADGAGKHDAATWETNFNAEFDRICAAFWRQIAARAEQTQPHTTPTLQLQTATIPSSERGTHLEAPLLSQPNTRGDIRKWEKPGAQDPRKGTDGLSGEAPLTHTHTRVRQSPPRDRMTRPPGASTLSHPAEWVENKHPCSSPDPHGTTYSPKQPTRNWRFSSQYDSIT</sequence>
<organism evidence="2 3">
    <name type="scientific">Pelobates cultripes</name>
    <name type="common">Western spadefoot toad</name>
    <dbReference type="NCBI Taxonomy" id="61616"/>
    <lineage>
        <taxon>Eukaryota</taxon>
        <taxon>Metazoa</taxon>
        <taxon>Chordata</taxon>
        <taxon>Craniata</taxon>
        <taxon>Vertebrata</taxon>
        <taxon>Euteleostomi</taxon>
        <taxon>Amphibia</taxon>
        <taxon>Batrachia</taxon>
        <taxon>Anura</taxon>
        <taxon>Pelobatoidea</taxon>
        <taxon>Pelobatidae</taxon>
        <taxon>Pelobates</taxon>
    </lineage>
</organism>
<reference evidence="2" key="1">
    <citation type="submission" date="2022-03" db="EMBL/GenBank/DDBJ databases">
        <authorList>
            <person name="Alioto T."/>
            <person name="Alioto T."/>
            <person name="Gomez Garrido J."/>
        </authorList>
    </citation>
    <scope>NUCLEOTIDE SEQUENCE</scope>
</reference>
<evidence type="ECO:0000313" key="2">
    <source>
        <dbReference type="EMBL" id="CAH2284809.1"/>
    </source>
</evidence>
<feature type="region of interest" description="Disordered" evidence="1">
    <location>
        <begin position="36"/>
        <end position="168"/>
    </location>
</feature>
<feature type="compositionally biased region" description="Polar residues" evidence="1">
    <location>
        <begin position="147"/>
        <end position="168"/>
    </location>
</feature>
<dbReference type="Proteomes" id="UP001295444">
    <property type="component" value="Chromosome 04"/>
</dbReference>
<protein>
    <submittedName>
        <fullName evidence="2">Uncharacterized protein</fullName>
    </submittedName>
</protein>
<name>A0AAD1W5H0_PELCU</name>
<accession>A0AAD1W5H0</accession>
<feature type="compositionally biased region" description="Basic and acidic residues" evidence="1">
    <location>
        <begin position="75"/>
        <end position="92"/>
    </location>
</feature>
<feature type="compositionally biased region" description="Low complexity" evidence="1">
    <location>
        <begin position="38"/>
        <end position="53"/>
    </location>
</feature>